<dbReference type="EMBL" id="FTPK01000001">
    <property type="protein sequence ID" value="SIT65840.1"/>
    <property type="molecule type" value="Genomic_DNA"/>
</dbReference>
<protein>
    <submittedName>
        <fullName evidence="2">Nicotinamide-nucleotide amidase</fullName>
    </submittedName>
</protein>
<proteinExistence type="predicted"/>
<evidence type="ECO:0000259" key="1">
    <source>
        <dbReference type="Pfam" id="PF02464"/>
    </source>
</evidence>
<sequence>MLPEDTLRLLAQKLAKQLQDNQQMLVTAESCTGGWLAKIVTDLPGSSNWYDSGFVTYSNHAKQQALGVSAELIAEHGAVSQAVVEAMVSGALKNSQAEVAAAVSGIAGPGGGSESKPVGTVCLAVGLRDQPPVARQEHFSGDREAIRYAAIKVLLQELLRLTAKKSA</sequence>
<name>A0A1R3VMM8_9GAMM</name>
<evidence type="ECO:0000313" key="2">
    <source>
        <dbReference type="EMBL" id="SIT65840.1"/>
    </source>
</evidence>
<evidence type="ECO:0000313" key="3">
    <source>
        <dbReference type="Proteomes" id="UP000223759"/>
    </source>
</evidence>
<feature type="domain" description="CinA C-terminal" evidence="1">
    <location>
        <begin position="10"/>
        <end position="160"/>
    </location>
</feature>
<dbReference type="Pfam" id="PF02464">
    <property type="entry name" value="CinA"/>
    <property type="match status" value="1"/>
</dbReference>
<dbReference type="Gene3D" id="3.90.950.20">
    <property type="entry name" value="CinA-like"/>
    <property type="match status" value="1"/>
</dbReference>
<dbReference type="OrthoDB" id="9801454at2"/>
<organism evidence="2 3">
    <name type="scientific">Ectothiorhodosinus mongolicus</name>
    <dbReference type="NCBI Taxonomy" id="233100"/>
    <lineage>
        <taxon>Bacteria</taxon>
        <taxon>Pseudomonadati</taxon>
        <taxon>Pseudomonadota</taxon>
        <taxon>Gammaproteobacteria</taxon>
        <taxon>Chromatiales</taxon>
        <taxon>Ectothiorhodospiraceae</taxon>
        <taxon>Ectothiorhodosinus</taxon>
    </lineage>
</organism>
<reference evidence="2 3" key="1">
    <citation type="submission" date="2017-01" db="EMBL/GenBank/DDBJ databases">
        <authorList>
            <person name="Mah S.A."/>
            <person name="Swanson W.J."/>
            <person name="Moy G.W."/>
            <person name="Vacquier V.D."/>
        </authorList>
    </citation>
    <scope>NUCLEOTIDE SEQUENCE [LARGE SCALE GENOMIC DNA]</scope>
    <source>
        <strain evidence="2 3">M9</strain>
    </source>
</reference>
<dbReference type="RefSeq" id="WP_076754310.1">
    <property type="nucleotide sequence ID" value="NZ_CP023018.1"/>
</dbReference>
<dbReference type="InterPro" id="IPR008136">
    <property type="entry name" value="CinA_C"/>
</dbReference>
<keyword evidence="3" id="KW-1185">Reference proteome</keyword>
<dbReference type="Proteomes" id="UP000223759">
    <property type="component" value="Unassembled WGS sequence"/>
</dbReference>
<dbReference type="AlphaFoldDB" id="A0A1R3VMM8"/>
<dbReference type="SUPFAM" id="SSF142433">
    <property type="entry name" value="CinA-like"/>
    <property type="match status" value="1"/>
</dbReference>
<dbReference type="InterPro" id="IPR036653">
    <property type="entry name" value="CinA-like_C"/>
</dbReference>
<gene>
    <name evidence="2" type="ORF">SAMN05216526_0295</name>
</gene>
<dbReference type="NCBIfam" id="TIGR00199">
    <property type="entry name" value="PncC_domain"/>
    <property type="match status" value="1"/>
</dbReference>
<accession>A0A1R3VMM8</accession>
<dbReference type="STRING" id="233100.SAMN05216526_0295"/>